<name>A0AAW0DIS2_9AGAR</name>
<protein>
    <submittedName>
        <fullName evidence="2">Uncharacterized protein</fullName>
    </submittedName>
</protein>
<evidence type="ECO:0000313" key="2">
    <source>
        <dbReference type="EMBL" id="KAK7051823.1"/>
    </source>
</evidence>
<feature type="region of interest" description="Disordered" evidence="1">
    <location>
        <begin position="114"/>
        <end position="137"/>
    </location>
</feature>
<dbReference type="Proteomes" id="UP001362999">
    <property type="component" value="Unassembled WGS sequence"/>
</dbReference>
<dbReference type="AlphaFoldDB" id="A0AAW0DIS2"/>
<feature type="compositionally biased region" description="Basic residues" evidence="1">
    <location>
        <begin position="52"/>
        <end position="61"/>
    </location>
</feature>
<evidence type="ECO:0000313" key="3">
    <source>
        <dbReference type="Proteomes" id="UP001362999"/>
    </source>
</evidence>
<feature type="compositionally biased region" description="Basic and acidic residues" evidence="1">
    <location>
        <begin position="124"/>
        <end position="137"/>
    </location>
</feature>
<feature type="region of interest" description="Disordered" evidence="1">
    <location>
        <begin position="41"/>
        <end position="61"/>
    </location>
</feature>
<dbReference type="EMBL" id="JAWWNJ010000007">
    <property type="protein sequence ID" value="KAK7051823.1"/>
    <property type="molecule type" value="Genomic_DNA"/>
</dbReference>
<sequence>MYVGLIHYDPIPSSFLTLTIPPLHPPFPPLTSHAPPSIQSRINDFWPPAGKPRPRRVKQRPRPSFITSVVVRRRGAALSFLSRVFGRRQANTAPDAYSSGFRAHPSNLWLLPSSPPRSAAALSRRHDVSPSRKRDFK</sequence>
<gene>
    <name evidence="2" type="ORF">R3P38DRAFT_3172139</name>
</gene>
<reference evidence="2 3" key="1">
    <citation type="journal article" date="2024" name="J Genomics">
        <title>Draft genome sequencing and assembly of Favolaschia claudopus CIRM-BRFM 2984 isolated from oak limbs.</title>
        <authorList>
            <person name="Navarro D."/>
            <person name="Drula E."/>
            <person name="Chaduli D."/>
            <person name="Cazenave R."/>
            <person name="Ahrendt S."/>
            <person name="Wang J."/>
            <person name="Lipzen A."/>
            <person name="Daum C."/>
            <person name="Barry K."/>
            <person name="Grigoriev I.V."/>
            <person name="Favel A."/>
            <person name="Rosso M.N."/>
            <person name="Martin F."/>
        </authorList>
    </citation>
    <scope>NUCLEOTIDE SEQUENCE [LARGE SCALE GENOMIC DNA]</scope>
    <source>
        <strain evidence="2 3">CIRM-BRFM 2984</strain>
    </source>
</reference>
<organism evidence="2 3">
    <name type="scientific">Favolaschia claudopus</name>
    <dbReference type="NCBI Taxonomy" id="2862362"/>
    <lineage>
        <taxon>Eukaryota</taxon>
        <taxon>Fungi</taxon>
        <taxon>Dikarya</taxon>
        <taxon>Basidiomycota</taxon>
        <taxon>Agaricomycotina</taxon>
        <taxon>Agaricomycetes</taxon>
        <taxon>Agaricomycetidae</taxon>
        <taxon>Agaricales</taxon>
        <taxon>Marasmiineae</taxon>
        <taxon>Mycenaceae</taxon>
        <taxon>Favolaschia</taxon>
    </lineage>
</organism>
<keyword evidence="3" id="KW-1185">Reference proteome</keyword>
<proteinExistence type="predicted"/>
<comment type="caution">
    <text evidence="2">The sequence shown here is derived from an EMBL/GenBank/DDBJ whole genome shotgun (WGS) entry which is preliminary data.</text>
</comment>
<evidence type="ECO:0000256" key="1">
    <source>
        <dbReference type="SAM" id="MobiDB-lite"/>
    </source>
</evidence>
<accession>A0AAW0DIS2</accession>